<dbReference type="STRING" id="297318.BK138_32880"/>
<reference evidence="2 3" key="1">
    <citation type="submission" date="2016-11" db="EMBL/GenBank/DDBJ databases">
        <title>Paenibacillus species isolates.</title>
        <authorList>
            <person name="Beno S.M."/>
        </authorList>
    </citation>
    <scope>NUCLEOTIDE SEQUENCE [LARGE SCALE GENOMIC DNA]</scope>
    <source>
        <strain evidence="2 3">FSL R5-0378</strain>
    </source>
</reference>
<accession>A0A1R1E519</accession>
<dbReference type="EMBL" id="MRTP01000020">
    <property type="protein sequence ID" value="OMF46891.1"/>
    <property type="molecule type" value="Genomic_DNA"/>
</dbReference>
<protein>
    <recommendedName>
        <fullName evidence="1">DUF2357 domain-containing protein</fullName>
    </recommendedName>
</protein>
<evidence type="ECO:0000313" key="2">
    <source>
        <dbReference type="EMBL" id="OMF46891.1"/>
    </source>
</evidence>
<name>A0A1R1E519_9BACL</name>
<organism evidence="2 3">
    <name type="scientific">Paenibacillus rhizosphaerae</name>
    <dbReference type="NCBI Taxonomy" id="297318"/>
    <lineage>
        <taxon>Bacteria</taxon>
        <taxon>Bacillati</taxon>
        <taxon>Bacillota</taxon>
        <taxon>Bacilli</taxon>
        <taxon>Bacillales</taxon>
        <taxon>Paenibacillaceae</taxon>
        <taxon>Paenibacillus</taxon>
    </lineage>
</organism>
<dbReference type="InterPro" id="IPR007505">
    <property type="entry name" value="PDDEXK_7"/>
</dbReference>
<sequence length="817" mass="95771">MDLHPSGSPNADIELLCVETNLFTLYLKGRPTHPTVETLVLHRDGEGQWINALLKVSSPASQLQIEEVKIFSHLDGGLVDWHEGMPAFPCFYETRNYELIVEKKQQPLDLTFYHDNISLRESVKPVGKMVLSGILNFKNEVGYTELEFRLAGKTMFRLELEIFPVKLDYKQDYMTLLHEVNSQIYNLSFDFMRRTYQLTGLRETQSQSLTEYYTILQFVFERLLEAIRRITLQPHHRLVTDRQVKPAEKVRKAGKENISFLNKRAGRLLEDPTHGYVRIENRLYKATHLIESKKQVSYDTNENRFVKWMLERVKGNLSKLKRRLQEPQGMQQRKEDVLLLRRLDQMASQVEQVLHASFLREVGKLQHFTVSLVMQMAPGYRDVYRYYLMLLKGLSIQTDLLRLSMKDVAQLYEYWCFLKLNEILGRKYKLKSQDIVAVNRNGIYVTLDKKPTAKMEYVNPKTGEVFTLYYNLSFGKSQTPTLSQRPDNVLTLSKKDAGREKVYQYIFDAKYRLNPAYEGDAYFNAYRAPGPVEEDINTMHRYRDAIVSLDASSQEYERNMFGAYVLFPYHDEERFKEHRFYKSIELMNVGAFPFLPGSTRLVEQFLDEIILDSPEKAYERSTKPRGTQEYFANKLSGKNVLVGSLRDVSQLQVMLDHNIYHMPLRNLSDAKILTQLEYIAMCQSRKNFDHTGHTGIHYYGKIKDWQVVRRGEIKERPARPGKENELYVRFTLESWGKLEQPIQLGGIGIYTVLYTSKYMLDRARELAELKLETEEQLQEWREKRRAGKVEVKLDHPYVDLAKQVKVDLLEEIDVKNE</sequence>
<dbReference type="Pfam" id="PF04411">
    <property type="entry name" value="PDDEXK_7"/>
    <property type="match status" value="1"/>
</dbReference>
<evidence type="ECO:0000313" key="3">
    <source>
        <dbReference type="Proteomes" id="UP000187172"/>
    </source>
</evidence>
<keyword evidence="3" id="KW-1185">Reference proteome</keyword>
<gene>
    <name evidence="2" type="ORF">BK138_32880</name>
</gene>
<dbReference type="AlphaFoldDB" id="A0A1R1E519"/>
<comment type="caution">
    <text evidence="2">The sequence shown here is derived from an EMBL/GenBank/DDBJ whole genome shotgun (WGS) entry which is preliminary data.</text>
</comment>
<dbReference type="Pfam" id="PF09823">
    <property type="entry name" value="DUF2357"/>
    <property type="match status" value="1"/>
</dbReference>
<dbReference type="InterPro" id="IPR018633">
    <property type="entry name" value="DUF2357"/>
</dbReference>
<feature type="domain" description="DUF2357" evidence="1">
    <location>
        <begin position="133"/>
        <end position="387"/>
    </location>
</feature>
<proteinExistence type="predicted"/>
<dbReference type="Proteomes" id="UP000187172">
    <property type="component" value="Unassembled WGS sequence"/>
</dbReference>
<evidence type="ECO:0000259" key="1">
    <source>
        <dbReference type="Pfam" id="PF09823"/>
    </source>
</evidence>
<dbReference type="RefSeq" id="WP_076176613.1">
    <property type="nucleotide sequence ID" value="NZ_MRTP01000020.1"/>
</dbReference>